<dbReference type="STRING" id="1002809.SSIL_1425"/>
<dbReference type="AlphaFoldDB" id="F2F2L0"/>
<dbReference type="RefSeq" id="WP_014823301.1">
    <property type="nucleotide sequence ID" value="NC_018065.1"/>
</dbReference>
<dbReference type="KEGG" id="siv:SSIL_1425"/>
<protein>
    <submittedName>
        <fullName evidence="1">Gp7</fullName>
    </submittedName>
</protein>
<dbReference type="eggNOG" id="ENOG50333N9">
    <property type="taxonomic scope" value="Bacteria"/>
</dbReference>
<reference evidence="2" key="1">
    <citation type="submission" date="2011-04" db="EMBL/GenBank/DDBJ databases">
        <title>Genome sequence of Solibacillus silvestris StLB046.</title>
        <authorList>
            <person name="Morohoshi T."/>
            <person name="Someya N."/>
            <person name="Ikeda T."/>
        </authorList>
    </citation>
    <scope>NUCLEOTIDE SEQUENCE [LARGE SCALE GENOMIC DNA]</scope>
    <source>
        <strain evidence="2">StLB046</strain>
    </source>
</reference>
<evidence type="ECO:0000313" key="2">
    <source>
        <dbReference type="Proteomes" id="UP000006691"/>
    </source>
</evidence>
<reference evidence="1 2" key="2">
    <citation type="journal article" date="2012" name="J. Biosci. Bioeng.">
        <title>Complete genome sequence and characterization of the N-acylhomoserine lactone-degrading gene of the potato leaf-associated Solibacillus silvestris.</title>
        <authorList>
            <person name="Morohoshi T."/>
            <person name="Tominaga Y."/>
            <person name="Someya N."/>
            <person name="Ikeda T."/>
        </authorList>
    </citation>
    <scope>NUCLEOTIDE SEQUENCE [LARGE SCALE GENOMIC DNA]</scope>
    <source>
        <strain evidence="1 2">StLB046</strain>
    </source>
</reference>
<gene>
    <name evidence="1" type="ordered locus">SSIL_1425</name>
</gene>
<dbReference type="HOGENOM" id="CLU_175303_1_0_9"/>
<accession>F2F2L0</accession>
<organism evidence="1 2">
    <name type="scientific">Solibacillus silvestris (strain StLB046)</name>
    <name type="common">Bacillus silvestris</name>
    <dbReference type="NCBI Taxonomy" id="1002809"/>
    <lineage>
        <taxon>Bacteria</taxon>
        <taxon>Bacillati</taxon>
        <taxon>Bacillota</taxon>
        <taxon>Bacilli</taxon>
        <taxon>Bacillales</taxon>
        <taxon>Caryophanaceae</taxon>
        <taxon>Solibacillus</taxon>
    </lineage>
</organism>
<dbReference type="EMBL" id="AP012157">
    <property type="protein sequence ID" value="BAK15848.1"/>
    <property type="molecule type" value="Genomic_DNA"/>
</dbReference>
<name>F2F2L0_SOLSS</name>
<evidence type="ECO:0000313" key="1">
    <source>
        <dbReference type="EMBL" id="BAK15848.1"/>
    </source>
</evidence>
<sequence length="105" mass="12223">MNEITKELLAEFKERMKLSDDEDGNLTRILSASVEDLTDKCGLYDLHTSARFKELVFERSRYAYNDALEYFNANFLTQINSLALSRAFAEMRELDATIQIYPQIK</sequence>
<proteinExistence type="predicted"/>
<dbReference type="Proteomes" id="UP000006691">
    <property type="component" value="Chromosome"/>
</dbReference>
<dbReference type="PATRIC" id="fig|1002809.3.peg.1437"/>
<keyword evidence="2" id="KW-1185">Reference proteome</keyword>